<reference evidence="1 2" key="1">
    <citation type="submission" date="2021-06" db="EMBL/GenBank/DDBJ databases">
        <authorList>
            <person name="Kallberg Y."/>
            <person name="Tangrot J."/>
            <person name="Rosling A."/>
        </authorList>
    </citation>
    <scope>NUCLEOTIDE SEQUENCE [LARGE SCALE GENOMIC DNA]</scope>
    <source>
        <strain evidence="1 2">120-4 pot B 10/14</strain>
    </source>
</reference>
<gene>
    <name evidence="1" type="ORF">GMARGA_LOCUS33296</name>
</gene>
<name>A0ABN7WNZ6_GIGMA</name>
<comment type="caution">
    <text evidence="1">The sequence shown here is derived from an EMBL/GenBank/DDBJ whole genome shotgun (WGS) entry which is preliminary data.</text>
</comment>
<accession>A0ABN7WNZ6</accession>
<dbReference type="Proteomes" id="UP000789901">
    <property type="component" value="Unassembled WGS sequence"/>
</dbReference>
<organism evidence="1 2">
    <name type="scientific">Gigaspora margarita</name>
    <dbReference type="NCBI Taxonomy" id="4874"/>
    <lineage>
        <taxon>Eukaryota</taxon>
        <taxon>Fungi</taxon>
        <taxon>Fungi incertae sedis</taxon>
        <taxon>Mucoromycota</taxon>
        <taxon>Glomeromycotina</taxon>
        <taxon>Glomeromycetes</taxon>
        <taxon>Diversisporales</taxon>
        <taxon>Gigasporaceae</taxon>
        <taxon>Gigaspora</taxon>
    </lineage>
</organism>
<dbReference type="EMBL" id="CAJVQB010054796">
    <property type="protein sequence ID" value="CAG8836974.1"/>
    <property type="molecule type" value="Genomic_DNA"/>
</dbReference>
<protein>
    <submittedName>
        <fullName evidence="1">7241_t:CDS:1</fullName>
    </submittedName>
</protein>
<keyword evidence="2" id="KW-1185">Reference proteome</keyword>
<evidence type="ECO:0000313" key="1">
    <source>
        <dbReference type="EMBL" id="CAG8836974.1"/>
    </source>
</evidence>
<proteinExistence type="predicted"/>
<sequence length="40" mass="4516">MDPQISFSLLPLVSYDVGPQLKVLDEFKENILDVDVAGYF</sequence>
<evidence type="ECO:0000313" key="2">
    <source>
        <dbReference type="Proteomes" id="UP000789901"/>
    </source>
</evidence>